<dbReference type="Proteomes" id="UP001060215">
    <property type="component" value="Chromosome 6"/>
</dbReference>
<organism evidence="1 2">
    <name type="scientific">Camellia lanceoleosa</name>
    <dbReference type="NCBI Taxonomy" id="1840588"/>
    <lineage>
        <taxon>Eukaryota</taxon>
        <taxon>Viridiplantae</taxon>
        <taxon>Streptophyta</taxon>
        <taxon>Embryophyta</taxon>
        <taxon>Tracheophyta</taxon>
        <taxon>Spermatophyta</taxon>
        <taxon>Magnoliopsida</taxon>
        <taxon>eudicotyledons</taxon>
        <taxon>Gunneridae</taxon>
        <taxon>Pentapetalae</taxon>
        <taxon>asterids</taxon>
        <taxon>Ericales</taxon>
        <taxon>Theaceae</taxon>
        <taxon>Camellia</taxon>
    </lineage>
</organism>
<sequence length="70" mass="7795">MLSGWCSVQCVYQSWRFIYLLCSVQLGMVLPSVMMLRDFYCQFGVGAKLVCVYSAGLLVCSAGLQFVLLV</sequence>
<dbReference type="EMBL" id="CM045763">
    <property type="protein sequence ID" value="KAI8021863.1"/>
    <property type="molecule type" value="Genomic_DNA"/>
</dbReference>
<keyword evidence="2" id="KW-1185">Reference proteome</keyword>
<evidence type="ECO:0000313" key="1">
    <source>
        <dbReference type="EMBL" id="KAI8021863.1"/>
    </source>
</evidence>
<gene>
    <name evidence="1" type="ORF">LOK49_LG03G00496</name>
</gene>
<accession>A0ACC0I974</accession>
<protein>
    <submittedName>
        <fullName evidence="1">Uncharacterized protein</fullName>
    </submittedName>
</protein>
<proteinExistence type="predicted"/>
<name>A0ACC0I974_9ERIC</name>
<evidence type="ECO:0000313" key="2">
    <source>
        <dbReference type="Proteomes" id="UP001060215"/>
    </source>
</evidence>
<reference evidence="1 2" key="1">
    <citation type="journal article" date="2022" name="Plant J.">
        <title>Chromosome-level genome of Camellia lanceoleosa provides a valuable resource for understanding genome evolution and self-incompatibility.</title>
        <authorList>
            <person name="Gong W."/>
            <person name="Xiao S."/>
            <person name="Wang L."/>
            <person name="Liao Z."/>
            <person name="Chang Y."/>
            <person name="Mo W."/>
            <person name="Hu G."/>
            <person name="Li W."/>
            <person name="Zhao G."/>
            <person name="Zhu H."/>
            <person name="Hu X."/>
            <person name="Ji K."/>
            <person name="Xiang X."/>
            <person name="Song Q."/>
            <person name="Yuan D."/>
            <person name="Jin S."/>
            <person name="Zhang L."/>
        </authorList>
    </citation>
    <scope>NUCLEOTIDE SEQUENCE [LARGE SCALE GENOMIC DNA]</scope>
    <source>
        <strain evidence="1">SQ_2022a</strain>
    </source>
</reference>
<comment type="caution">
    <text evidence="1">The sequence shown here is derived from an EMBL/GenBank/DDBJ whole genome shotgun (WGS) entry which is preliminary data.</text>
</comment>